<evidence type="ECO:0000313" key="7">
    <source>
        <dbReference type="Proteomes" id="UP001562357"/>
    </source>
</evidence>
<evidence type="ECO:0000256" key="3">
    <source>
        <dbReference type="ARBA" id="ARBA00022989"/>
    </source>
</evidence>
<evidence type="ECO:0000256" key="2">
    <source>
        <dbReference type="ARBA" id="ARBA00022692"/>
    </source>
</evidence>
<reference evidence="7" key="1">
    <citation type="submission" date="2024-06" db="EMBL/GenBank/DDBJ databases">
        <title>Draft Genome Sequences of Epichloe bromicola Strains Isolated from Elymus ciliaris.</title>
        <authorList>
            <consortium name="Epichloe bromicola genome sequencing consortium"/>
            <person name="Miura A."/>
            <person name="Imano S."/>
            <person name="Ashida A."/>
            <person name="Sato I."/>
            <person name="Chiba S."/>
            <person name="Tanaka A."/>
            <person name="Camagna M."/>
            <person name="Takemoto D."/>
        </authorList>
    </citation>
    <scope>NUCLEOTIDE SEQUENCE [LARGE SCALE GENOMIC DNA]</scope>
    <source>
        <strain evidence="7">DP</strain>
    </source>
</reference>
<organism evidence="6 7">
    <name type="scientific">Epichloe bromicola</name>
    <dbReference type="NCBI Taxonomy" id="79588"/>
    <lineage>
        <taxon>Eukaryota</taxon>
        <taxon>Fungi</taxon>
        <taxon>Dikarya</taxon>
        <taxon>Ascomycota</taxon>
        <taxon>Pezizomycotina</taxon>
        <taxon>Sordariomycetes</taxon>
        <taxon>Hypocreomycetidae</taxon>
        <taxon>Hypocreales</taxon>
        <taxon>Clavicipitaceae</taxon>
        <taxon>Epichloe</taxon>
    </lineage>
</organism>
<dbReference type="InterPro" id="IPR011701">
    <property type="entry name" value="MFS"/>
</dbReference>
<dbReference type="SUPFAM" id="SSF103473">
    <property type="entry name" value="MFS general substrate transporter"/>
    <property type="match status" value="1"/>
</dbReference>
<dbReference type="PANTHER" id="PTHR23502">
    <property type="entry name" value="MAJOR FACILITATOR SUPERFAMILY"/>
    <property type="match status" value="1"/>
</dbReference>
<evidence type="ECO:0000256" key="5">
    <source>
        <dbReference type="SAM" id="Phobius"/>
    </source>
</evidence>
<keyword evidence="4 5" id="KW-0472">Membrane</keyword>
<feature type="transmembrane region" description="Helical" evidence="5">
    <location>
        <begin position="207"/>
        <end position="228"/>
    </location>
</feature>
<sequence length="271" mass="28530">MRLSPPSGATAQPTHDASFWVPGTLALEHGNCPDIGFTAWQKQQDELGFSVGLQNAAAALNYGGLGIGCILFVPPCPQLAACVWSAATRTRADLIGSNVLSGLGGAVSETTVQITITDLYPVHHHARMNGWYLLCTFTGAYIGPVVSGATYMFGPPYNFSAAGVGLMNLAPYIGSIPGVLLGGYLSDRSIVWLSRRNRAIYEPEMRLWMAVPMAVVTPTGTLLCGLGLAHGLSWPIVAVGYGLFGFGLVVAGDVALSYAMDCYHDVSTSSL</sequence>
<comment type="caution">
    <text evidence="6">The sequence shown here is derived from an EMBL/GenBank/DDBJ whole genome shotgun (WGS) entry which is preliminary data.</text>
</comment>
<feature type="transmembrane region" description="Helical" evidence="5">
    <location>
        <begin position="159"/>
        <end position="186"/>
    </location>
</feature>
<evidence type="ECO:0000256" key="4">
    <source>
        <dbReference type="ARBA" id="ARBA00023136"/>
    </source>
</evidence>
<dbReference type="InterPro" id="IPR036259">
    <property type="entry name" value="MFS_trans_sf"/>
</dbReference>
<dbReference type="PANTHER" id="PTHR23502:SF50">
    <property type="entry name" value="TRANSPORTER, PUTATIVE (AFU_ORTHOLOGUE AFUA_5G00430)-RELATED"/>
    <property type="match status" value="1"/>
</dbReference>
<gene>
    <name evidence="6" type="primary">g1225</name>
    <name evidence="6" type="ORF">EsDP_00001225</name>
</gene>
<dbReference type="EMBL" id="BAAFGZ010000026">
    <property type="protein sequence ID" value="GAB0132799.1"/>
    <property type="molecule type" value="Genomic_DNA"/>
</dbReference>
<dbReference type="Gene3D" id="1.20.1250.20">
    <property type="entry name" value="MFS general substrate transporter like domains"/>
    <property type="match status" value="2"/>
</dbReference>
<dbReference type="Pfam" id="PF07690">
    <property type="entry name" value="MFS_1"/>
    <property type="match status" value="1"/>
</dbReference>
<feature type="transmembrane region" description="Helical" evidence="5">
    <location>
        <begin position="131"/>
        <end position="153"/>
    </location>
</feature>
<feature type="transmembrane region" description="Helical" evidence="5">
    <location>
        <begin position="234"/>
        <end position="256"/>
    </location>
</feature>
<evidence type="ECO:0000256" key="1">
    <source>
        <dbReference type="ARBA" id="ARBA00004141"/>
    </source>
</evidence>
<keyword evidence="3 5" id="KW-1133">Transmembrane helix</keyword>
<protein>
    <submittedName>
        <fullName evidence="6">Uncharacterized protein</fullName>
    </submittedName>
</protein>
<proteinExistence type="predicted"/>
<keyword evidence="2 5" id="KW-0812">Transmembrane</keyword>
<name>A0ABQ0CH77_9HYPO</name>
<dbReference type="Proteomes" id="UP001562357">
    <property type="component" value="Unassembled WGS sequence"/>
</dbReference>
<evidence type="ECO:0000313" key="6">
    <source>
        <dbReference type="EMBL" id="GAB0132799.1"/>
    </source>
</evidence>
<keyword evidence="7" id="KW-1185">Reference proteome</keyword>
<comment type="subcellular location">
    <subcellularLocation>
        <location evidence="1">Membrane</location>
        <topology evidence="1">Multi-pass membrane protein</topology>
    </subcellularLocation>
</comment>
<accession>A0ABQ0CH77</accession>